<protein>
    <submittedName>
        <fullName evidence="2">Uncharacterized protein</fullName>
    </submittedName>
</protein>
<accession>A0AAV7L591</accession>
<organism evidence="2 3">
    <name type="scientific">Pleurodeles waltl</name>
    <name type="common">Iberian ribbed newt</name>
    <dbReference type="NCBI Taxonomy" id="8319"/>
    <lineage>
        <taxon>Eukaryota</taxon>
        <taxon>Metazoa</taxon>
        <taxon>Chordata</taxon>
        <taxon>Craniata</taxon>
        <taxon>Vertebrata</taxon>
        <taxon>Euteleostomi</taxon>
        <taxon>Amphibia</taxon>
        <taxon>Batrachia</taxon>
        <taxon>Caudata</taxon>
        <taxon>Salamandroidea</taxon>
        <taxon>Salamandridae</taxon>
        <taxon>Pleurodelinae</taxon>
        <taxon>Pleurodeles</taxon>
    </lineage>
</organism>
<evidence type="ECO:0000313" key="3">
    <source>
        <dbReference type="Proteomes" id="UP001066276"/>
    </source>
</evidence>
<comment type="caution">
    <text evidence="2">The sequence shown here is derived from an EMBL/GenBank/DDBJ whole genome shotgun (WGS) entry which is preliminary data.</text>
</comment>
<reference evidence="2" key="1">
    <citation type="journal article" date="2022" name="bioRxiv">
        <title>Sequencing and chromosome-scale assembly of the giantPleurodeles waltlgenome.</title>
        <authorList>
            <person name="Brown T."/>
            <person name="Elewa A."/>
            <person name="Iarovenko S."/>
            <person name="Subramanian E."/>
            <person name="Araus A.J."/>
            <person name="Petzold A."/>
            <person name="Susuki M."/>
            <person name="Suzuki K.-i.T."/>
            <person name="Hayashi T."/>
            <person name="Toyoda A."/>
            <person name="Oliveira C."/>
            <person name="Osipova E."/>
            <person name="Leigh N.D."/>
            <person name="Simon A."/>
            <person name="Yun M.H."/>
        </authorList>
    </citation>
    <scope>NUCLEOTIDE SEQUENCE</scope>
    <source>
        <strain evidence="2">20211129_DDA</strain>
        <tissue evidence="2">Liver</tissue>
    </source>
</reference>
<dbReference type="EMBL" id="JANPWB010000016">
    <property type="protein sequence ID" value="KAJ1084483.1"/>
    <property type="molecule type" value="Genomic_DNA"/>
</dbReference>
<dbReference type="AlphaFoldDB" id="A0AAV7L591"/>
<dbReference type="Proteomes" id="UP001066276">
    <property type="component" value="Chromosome 12"/>
</dbReference>
<gene>
    <name evidence="2" type="ORF">NDU88_004630</name>
</gene>
<keyword evidence="3" id="KW-1185">Reference proteome</keyword>
<evidence type="ECO:0000256" key="1">
    <source>
        <dbReference type="SAM" id="MobiDB-lite"/>
    </source>
</evidence>
<evidence type="ECO:0000313" key="2">
    <source>
        <dbReference type="EMBL" id="KAJ1084483.1"/>
    </source>
</evidence>
<name>A0AAV7L591_PLEWA</name>
<feature type="region of interest" description="Disordered" evidence="1">
    <location>
        <begin position="54"/>
        <end position="149"/>
    </location>
</feature>
<sequence>MGPRVRDTPFRSRLYNSTAAVPEADERPGPAHPFFFADRCWRGRAGPTSAAVYIKRRPGIGDTSSGASPLPPGGRRNAGVSPTPFSCRAGDWRPHHRSPKDGCPHLLALNPAQEAPGNGRSPTEGRGTRTTETEPVPAIRHQDGHCSPITPRCQELQTVIEVLQEPYGEGDQMKRRDEYLFSHTPLRHYNVENHCL</sequence>
<proteinExistence type="predicted"/>